<proteinExistence type="predicted"/>
<gene>
    <name evidence="1" type="ordered locus">Vapar_2699</name>
</gene>
<dbReference type="eggNOG" id="ENOG5032R3B">
    <property type="taxonomic scope" value="Bacteria"/>
</dbReference>
<reference evidence="1" key="1">
    <citation type="submission" date="2009-06" db="EMBL/GenBank/DDBJ databases">
        <title>Complete sequence of chromosome 1 of Variovorax paradoxus S110.</title>
        <authorList>
            <consortium name="US DOE Joint Genome Institute"/>
            <person name="Lucas S."/>
            <person name="Copeland A."/>
            <person name="Lapidus A."/>
            <person name="Glavina del Rio T."/>
            <person name="Tice H."/>
            <person name="Bruce D."/>
            <person name="Goodwin L."/>
            <person name="Pitluck S."/>
            <person name="Chertkov O."/>
            <person name="Brettin T."/>
            <person name="Detter J.C."/>
            <person name="Han C."/>
            <person name="Larimer F."/>
            <person name="Land M."/>
            <person name="Hauser L."/>
            <person name="Kyrpides N."/>
            <person name="Ovchinnikova G."/>
            <person name="Orwin P."/>
            <person name="Leadbetter J.R."/>
            <person name="Spain J.C."/>
            <person name="Han J.I."/>
        </authorList>
    </citation>
    <scope>NUCLEOTIDE SEQUENCE</scope>
    <source>
        <strain evidence="1">S110</strain>
    </source>
</reference>
<dbReference type="EMBL" id="CP001635">
    <property type="protein sequence ID" value="ACS19323.1"/>
    <property type="molecule type" value="Genomic_DNA"/>
</dbReference>
<dbReference type="AlphaFoldDB" id="C5CLR6"/>
<evidence type="ECO:0000313" key="1">
    <source>
        <dbReference type="EMBL" id="ACS19323.1"/>
    </source>
</evidence>
<organism evidence="1">
    <name type="scientific">Variovorax paradoxus (strain S110)</name>
    <dbReference type="NCBI Taxonomy" id="543728"/>
    <lineage>
        <taxon>Bacteria</taxon>
        <taxon>Pseudomonadati</taxon>
        <taxon>Pseudomonadota</taxon>
        <taxon>Betaproteobacteria</taxon>
        <taxon>Burkholderiales</taxon>
        <taxon>Comamonadaceae</taxon>
        <taxon>Variovorax</taxon>
    </lineage>
</organism>
<dbReference type="KEGG" id="vap:Vapar_2699"/>
<dbReference type="HOGENOM" id="CLU_1069176_0_0_4"/>
<protein>
    <submittedName>
        <fullName evidence="1">Uncharacterized protein</fullName>
    </submittedName>
</protein>
<sequence length="264" mass="28398">MSEVSSRVLAWLDTGGFPLEMKAAAAFRHAGFEVRQSATYADPVTEKGREIDVLANDPDLFGFVDLATVIECKSSPNPWVVLTAKDAMEGYNCLRTRAVFSDRAYLGLTRDAVNSLQVSPLLHAAGRCGYALRQAFSKGNDPGYEAAMAVVSACKGVFPSLAGTGAATVAAAIPIIVVNAPIFECELGLDGKLRLTEVLQSDFIFSARIPKNVSCTIRVVHIDAVDDTARWAKQIVDRLRADLRPEEQRVLAELSKPKVGSSPA</sequence>
<dbReference type="OrthoDB" id="6057624at2"/>
<accession>C5CLR6</accession>
<name>C5CLR6_VARPS</name>